<evidence type="ECO:0000259" key="1">
    <source>
        <dbReference type="Pfam" id="PF05368"/>
    </source>
</evidence>
<dbReference type="Gene3D" id="3.40.50.720">
    <property type="entry name" value="NAD(P)-binding Rossmann-like Domain"/>
    <property type="match status" value="2"/>
</dbReference>
<sequence>MAITKSKVLIIGATGYIGKNVCKASVKQGHPTFILVRSLISADPAKAELIKSFQESGVTALKRFLPSEFGIEVDRLELEFRMTDGLFGDKRKVRRAIEKFGIPYTYVAWCLRRLVPGSFTSREYSSLPVKYAL</sequence>
<dbReference type="Proteomes" id="UP000077202">
    <property type="component" value="Unassembled WGS sequence"/>
</dbReference>
<keyword evidence="3" id="KW-1185">Reference proteome</keyword>
<proteinExistence type="predicted"/>
<dbReference type="InterPro" id="IPR008030">
    <property type="entry name" value="NmrA-like"/>
</dbReference>
<dbReference type="AlphaFoldDB" id="A0A176WLM9"/>
<gene>
    <name evidence="2" type="ORF">AXG93_3061s1040</name>
</gene>
<dbReference type="PANTHER" id="PTHR43349">
    <property type="entry name" value="PINORESINOL REDUCTASE-RELATED"/>
    <property type="match status" value="1"/>
</dbReference>
<dbReference type="InterPro" id="IPR050608">
    <property type="entry name" value="NmrA-type/Isoflavone_red_sf"/>
</dbReference>
<comment type="caution">
    <text evidence="2">The sequence shown here is derived from an EMBL/GenBank/DDBJ whole genome shotgun (WGS) entry which is preliminary data.</text>
</comment>
<reference evidence="2" key="1">
    <citation type="submission" date="2016-03" db="EMBL/GenBank/DDBJ databases">
        <title>Mechanisms controlling the formation of the plant cell surface in tip-growing cells are functionally conserved among land plants.</title>
        <authorList>
            <person name="Honkanen S."/>
            <person name="Jones V.A."/>
            <person name="Morieri G."/>
            <person name="Champion C."/>
            <person name="Hetherington A.J."/>
            <person name="Kelly S."/>
            <person name="Saint-Marcoux D."/>
            <person name="Proust H."/>
            <person name="Prescott H."/>
            <person name="Dolan L."/>
        </authorList>
    </citation>
    <scope>NUCLEOTIDE SEQUENCE [LARGE SCALE GENOMIC DNA]</scope>
    <source>
        <tissue evidence="2">Whole gametophyte</tissue>
    </source>
</reference>
<dbReference type="PANTHER" id="PTHR43349:SF93">
    <property type="entry name" value="ISOFLAVONE REDUCTASE HOMOLOG P3-RELATED"/>
    <property type="match status" value="1"/>
</dbReference>
<name>A0A176WLM9_MARPO</name>
<dbReference type="SUPFAM" id="SSF51735">
    <property type="entry name" value="NAD(P)-binding Rossmann-fold domains"/>
    <property type="match status" value="1"/>
</dbReference>
<organism evidence="2 3">
    <name type="scientific">Marchantia polymorpha subsp. ruderalis</name>
    <dbReference type="NCBI Taxonomy" id="1480154"/>
    <lineage>
        <taxon>Eukaryota</taxon>
        <taxon>Viridiplantae</taxon>
        <taxon>Streptophyta</taxon>
        <taxon>Embryophyta</taxon>
        <taxon>Marchantiophyta</taxon>
        <taxon>Marchantiopsida</taxon>
        <taxon>Marchantiidae</taxon>
        <taxon>Marchantiales</taxon>
        <taxon>Marchantiaceae</taxon>
        <taxon>Marchantia</taxon>
    </lineage>
</organism>
<dbReference type="InterPro" id="IPR036291">
    <property type="entry name" value="NAD(P)-bd_dom_sf"/>
</dbReference>
<feature type="domain" description="NmrA-like" evidence="1">
    <location>
        <begin position="62"/>
        <end position="109"/>
    </location>
</feature>
<dbReference type="Pfam" id="PF05368">
    <property type="entry name" value="NmrA"/>
    <property type="match status" value="2"/>
</dbReference>
<evidence type="ECO:0000313" key="3">
    <source>
        <dbReference type="Proteomes" id="UP000077202"/>
    </source>
</evidence>
<feature type="domain" description="NmrA-like" evidence="1">
    <location>
        <begin position="4"/>
        <end position="61"/>
    </location>
</feature>
<protein>
    <recommendedName>
        <fullName evidence="1">NmrA-like domain-containing protein</fullName>
    </recommendedName>
</protein>
<dbReference type="EMBL" id="LVLJ01000558">
    <property type="protein sequence ID" value="OAE33764.1"/>
    <property type="molecule type" value="Genomic_DNA"/>
</dbReference>
<accession>A0A176WLM9</accession>
<evidence type="ECO:0000313" key="2">
    <source>
        <dbReference type="EMBL" id="OAE33764.1"/>
    </source>
</evidence>